<organism evidence="4 5">
    <name type="scientific">Dreissena polymorpha</name>
    <name type="common">Zebra mussel</name>
    <name type="synonym">Mytilus polymorpha</name>
    <dbReference type="NCBI Taxonomy" id="45954"/>
    <lineage>
        <taxon>Eukaryota</taxon>
        <taxon>Metazoa</taxon>
        <taxon>Spiralia</taxon>
        <taxon>Lophotrochozoa</taxon>
        <taxon>Mollusca</taxon>
        <taxon>Bivalvia</taxon>
        <taxon>Autobranchia</taxon>
        <taxon>Heteroconchia</taxon>
        <taxon>Euheterodonta</taxon>
        <taxon>Imparidentia</taxon>
        <taxon>Neoheterodontei</taxon>
        <taxon>Myida</taxon>
        <taxon>Dreissenoidea</taxon>
        <taxon>Dreissenidae</taxon>
        <taxon>Dreissena</taxon>
    </lineage>
</organism>
<dbReference type="InterPro" id="IPR018247">
    <property type="entry name" value="EF_Hand_1_Ca_BS"/>
</dbReference>
<evidence type="ECO:0000256" key="1">
    <source>
        <dbReference type="ARBA" id="ARBA00022737"/>
    </source>
</evidence>
<dbReference type="PANTHER" id="PTHR23048">
    <property type="entry name" value="MYOSIN LIGHT CHAIN 1, 3"/>
    <property type="match status" value="1"/>
</dbReference>
<evidence type="ECO:0000313" key="4">
    <source>
        <dbReference type="EMBL" id="KAH3844324.1"/>
    </source>
</evidence>
<feature type="domain" description="EF-hand" evidence="3">
    <location>
        <begin position="47"/>
        <end position="82"/>
    </location>
</feature>
<reference evidence="4" key="2">
    <citation type="submission" date="2020-11" db="EMBL/GenBank/DDBJ databases">
        <authorList>
            <person name="McCartney M.A."/>
            <person name="Auch B."/>
            <person name="Kono T."/>
            <person name="Mallez S."/>
            <person name="Becker A."/>
            <person name="Gohl D.M."/>
            <person name="Silverstein K.A.T."/>
            <person name="Koren S."/>
            <person name="Bechman K.B."/>
            <person name="Herman A."/>
            <person name="Abrahante J.E."/>
            <person name="Garbe J."/>
        </authorList>
    </citation>
    <scope>NUCLEOTIDE SEQUENCE</scope>
    <source>
        <strain evidence="4">Duluth1</strain>
        <tissue evidence="4">Whole animal</tissue>
    </source>
</reference>
<dbReference type="GO" id="GO:0005509">
    <property type="term" value="F:calcium ion binding"/>
    <property type="evidence" value="ECO:0007669"/>
    <property type="project" value="InterPro"/>
</dbReference>
<protein>
    <recommendedName>
        <fullName evidence="3">EF-hand domain-containing protein</fullName>
    </recommendedName>
</protein>
<proteinExistence type="predicted"/>
<dbReference type="GO" id="GO:0016460">
    <property type="term" value="C:myosin II complex"/>
    <property type="evidence" value="ECO:0007669"/>
    <property type="project" value="TreeGrafter"/>
</dbReference>
<dbReference type="SUPFAM" id="SSF47473">
    <property type="entry name" value="EF-hand"/>
    <property type="match status" value="1"/>
</dbReference>
<dbReference type="AlphaFoldDB" id="A0A9D4KRR4"/>
<evidence type="ECO:0000256" key="2">
    <source>
        <dbReference type="ARBA" id="ARBA00022837"/>
    </source>
</evidence>
<dbReference type="EMBL" id="JAIWYP010000003">
    <property type="protein sequence ID" value="KAH3844324.1"/>
    <property type="molecule type" value="Genomic_DNA"/>
</dbReference>
<dbReference type="PANTHER" id="PTHR23048:SF0">
    <property type="entry name" value="CALMODULIN LIKE 3"/>
    <property type="match status" value="1"/>
</dbReference>
<keyword evidence="1" id="KW-0677">Repeat</keyword>
<dbReference type="InterPro" id="IPR002048">
    <property type="entry name" value="EF_hand_dom"/>
</dbReference>
<dbReference type="InterPro" id="IPR011992">
    <property type="entry name" value="EF-hand-dom_pair"/>
</dbReference>
<name>A0A9D4KRR4_DREPO</name>
<dbReference type="FunFam" id="1.10.238.10:FF:000178">
    <property type="entry name" value="Calmodulin-2 A"/>
    <property type="match status" value="1"/>
</dbReference>
<dbReference type="OrthoDB" id="25852at2759"/>
<dbReference type="Proteomes" id="UP000828390">
    <property type="component" value="Unassembled WGS sequence"/>
</dbReference>
<keyword evidence="2" id="KW-0106">Calcium</keyword>
<keyword evidence="5" id="KW-1185">Reference proteome</keyword>
<dbReference type="PROSITE" id="PS50222">
    <property type="entry name" value="EF_HAND_2"/>
    <property type="match status" value="3"/>
</dbReference>
<dbReference type="CDD" id="cd00051">
    <property type="entry name" value="EFh"/>
    <property type="match status" value="1"/>
</dbReference>
<gene>
    <name evidence="4" type="ORF">DPMN_086582</name>
</gene>
<dbReference type="SMART" id="SM00054">
    <property type="entry name" value="EFh"/>
    <property type="match status" value="3"/>
</dbReference>
<evidence type="ECO:0000259" key="3">
    <source>
        <dbReference type="PROSITE" id="PS50222"/>
    </source>
</evidence>
<dbReference type="Pfam" id="PF13499">
    <property type="entry name" value="EF-hand_7"/>
    <property type="match status" value="2"/>
</dbReference>
<feature type="domain" description="EF-hand" evidence="3">
    <location>
        <begin position="84"/>
        <end position="119"/>
    </location>
</feature>
<dbReference type="PROSITE" id="PS00018">
    <property type="entry name" value="EF_HAND_1"/>
    <property type="match status" value="2"/>
</dbReference>
<comment type="caution">
    <text evidence="4">The sequence shown here is derived from an EMBL/GenBank/DDBJ whole genome shotgun (WGS) entry which is preliminary data.</text>
</comment>
<sequence>MDQGDERISEELLQEFREAFKMFDIDGDGSVNVQEFVATLRSMGQNPTQLEINEMVKSIDRNGDGVIDFDEFKRLMYHKMKHTDSSEDIMDLFTVLDIDKNGYFTPIDLYKTMASMGEMITMEEAYELMNSTATKEPGTMNYEEFCHLMRMLIAKE</sequence>
<reference evidence="4" key="1">
    <citation type="journal article" date="2019" name="bioRxiv">
        <title>The Genome of the Zebra Mussel, Dreissena polymorpha: A Resource for Invasive Species Research.</title>
        <authorList>
            <person name="McCartney M.A."/>
            <person name="Auch B."/>
            <person name="Kono T."/>
            <person name="Mallez S."/>
            <person name="Zhang Y."/>
            <person name="Obille A."/>
            <person name="Becker A."/>
            <person name="Abrahante J.E."/>
            <person name="Garbe J."/>
            <person name="Badalamenti J.P."/>
            <person name="Herman A."/>
            <person name="Mangelson H."/>
            <person name="Liachko I."/>
            <person name="Sullivan S."/>
            <person name="Sone E.D."/>
            <person name="Koren S."/>
            <person name="Silverstein K.A.T."/>
            <person name="Beckman K.B."/>
            <person name="Gohl D.M."/>
        </authorList>
    </citation>
    <scope>NUCLEOTIDE SEQUENCE</scope>
    <source>
        <strain evidence="4">Duluth1</strain>
        <tissue evidence="4">Whole animal</tissue>
    </source>
</reference>
<accession>A0A9D4KRR4</accession>
<dbReference type="InterPro" id="IPR050230">
    <property type="entry name" value="CALM/Myosin/TropC-like"/>
</dbReference>
<evidence type="ECO:0000313" key="5">
    <source>
        <dbReference type="Proteomes" id="UP000828390"/>
    </source>
</evidence>
<dbReference type="Gene3D" id="1.10.238.10">
    <property type="entry name" value="EF-hand"/>
    <property type="match status" value="2"/>
</dbReference>
<feature type="domain" description="EF-hand" evidence="3">
    <location>
        <begin position="11"/>
        <end position="46"/>
    </location>
</feature>